<feature type="transmembrane region" description="Helical" evidence="1">
    <location>
        <begin position="71"/>
        <end position="89"/>
    </location>
</feature>
<keyword evidence="1" id="KW-0472">Membrane</keyword>
<keyword evidence="1" id="KW-1133">Transmembrane helix</keyword>
<protein>
    <submittedName>
        <fullName evidence="2">Uncharacterized protein</fullName>
    </submittedName>
</protein>
<evidence type="ECO:0000256" key="1">
    <source>
        <dbReference type="SAM" id="Phobius"/>
    </source>
</evidence>
<proteinExistence type="predicted"/>
<sequence>MKQFLLAAAWLTTGAIVGICLYLWLPAALAELGADAYSTMARAPLRVLGVWIALAALSGLVARKARTSRKLSLLFFMTGLAMYPVLLAFDAACRVQSC</sequence>
<dbReference type="EMBL" id="PPEA01000521">
    <property type="protein sequence ID" value="PQM46268.1"/>
    <property type="molecule type" value="Genomic_DNA"/>
</dbReference>
<gene>
    <name evidence="2" type="ORF">BKN37_22645</name>
    <name evidence="3" type="ORF">C1Y40_03566</name>
</gene>
<dbReference type="Proteomes" id="UP000179734">
    <property type="component" value="Unassembled WGS sequence"/>
</dbReference>
<name>A0A1S1NDL6_9MYCO</name>
<organism evidence="2 4">
    <name type="scientific">Mycobacterium talmoniae</name>
    <dbReference type="NCBI Taxonomy" id="1858794"/>
    <lineage>
        <taxon>Bacteria</taxon>
        <taxon>Bacillati</taxon>
        <taxon>Actinomycetota</taxon>
        <taxon>Actinomycetes</taxon>
        <taxon>Mycobacteriales</taxon>
        <taxon>Mycobacteriaceae</taxon>
        <taxon>Mycobacterium</taxon>
    </lineage>
</organism>
<reference evidence="3 5" key="2">
    <citation type="journal article" date="2017" name="Int. J. Syst. Evol. Microbiol.">
        <title>Mycobacterium talmoniae sp. nov., a slowly growing mycobacterium isolated from human respiratory samples.</title>
        <authorList>
            <person name="Davidson R.M."/>
            <person name="DeGroote M.A."/>
            <person name="Marola J.L."/>
            <person name="Buss S."/>
            <person name="Jones V."/>
            <person name="McNeil M.R."/>
            <person name="Freifeld A.G."/>
            <person name="Elaine Epperson L."/>
            <person name="Hasan N.A."/>
            <person name="Jackson M."/>
            <person name="Iwen P.C."/>
            <person name="Salfinger M."/>
            <person name="Strong M."/>
        </authorList>
    </citation>
    <scope>NUCLEOTIDE SEQUENCE [LARGE SCALE GENOMIC DNA]</scope>
    <source>
        <strain evidence="3 5">ATCC BAA-2683</strain>
    </source>
</reference>
<evidence type="ECO:0000313" key="2">
    <source>
        <dbReference type="EMBL" id="OHU96445.1"/>
    </source>
</evidence>
<feature type="transmembrane region" description="Helical" evidence="1">
    <location>
        <begin position="45"/>
        <end position="62"/>
    </location>
</feature>
<reference evidence="3" key="3">
    <citation type="submission" date="2018-01" db="EMBL/GenBank/DDBJ databases">
        <authorList>
            <person name="Gaut B.S."/>
            <person name="Morton B.R."/>
            <person name="Clegg M.T."/>
            <person name="Duvall M.R."/>
        </authorList>
    </citation>
    <scope>NUCLEOTIDE SEQUENCE</scope>
    <source>
        <strain evidence="3">ATCC BAA-2683</strain>
    </source>
</reference>
<feature type="transmembrane region" description="Helical" evidence="1">
    <location>
        <begin position="7"/>
        <end position="25"/>
    </location>
</feature>
<dbReference type="RefSeq" id="WP_071029191.1">
    <property type="nucleotide sequence ID" value="NZ_MLQM01000177.1"/>
</dbReference>
<evidence type="ECO:0000313" key="5">
    <source>
        <dbReference type="Proteomes" id="UP000238296"/>
    </source>
</evidence>
<comment type="caution">
    <text evidence="2">The sequence shown here is derived from an EMBL/GenBank/DDBJ whole genome shotgun (WGS) entry which is preliminary data.</text>
</comment>
<evidence type="ECO:0000313" key="4">
    <source>
        <dbReference type="Proteomes" id="UP000179734"/>
    </source>
</evidence>
<dbReference type="AlphaFoldDB" id="A0A1S1NDL6"/>
<dbReference type="EMBL" id="MLQM01000177">
    <property type="protein sequence ID" value="OHU96445.1"/>
    <property type="molecule type" value="Genomic_DNA"/>
</dbReference>
<evidence type="ECO:0000313" key="3">
    <source>
        <dbReference type="EMBL" id="PQM46268.1"/>
    </source>
</evidence>
<dbReference type="Proteomes" id="UP000238296">
    <property type="component" value="Unassembled WGS sequence"/>
</dbReference>
<keyword evidence="1" id="KW-0812">Transmembrane</keyword>
<reference evidence="2 4" key="1">
    <citation type="submission" date="2016-10" db="EMBL/GenBank/DDBJ databases">
        <title>Genome sequence of Mycobacterium talmonii.</title>
        <authorList>
            <person name="Greninger A.L."/>
            <person name="Elliott B."/>
            <person name="Vasireddy S."/>
            <person name="Vasireddy R."/>
        </authorList>
    </citation>
    <scope>NUCLEOTIDE SEQUENCE [LARGE SCALE GENOMIC DNA]</scope>
    <source>
        <strain evidence="2">MO-5499</strain>
        <strain evidence="4">NE-TNMC-100812</strain>
    </source>
</reference>
<keyword evidence="4" id="KW-1185">Reference proteome</keyword>
<accession>A0A1S1NDL6</accession>